<proteinExistence type="predicted"/>
<evidence type="ECO:0000256" key="1">
    <source>
        <dbReference type="ARBA" id="ARBA00004141"/>
    </source>
</evidence>
<dbReference type="AlphaFoldDB" id="A0A9D1TK09"/>
<dbReference type="InterPro" id="IPR032808">
    <property type="entry name" value="DoxX"/>
</dbReference>
<feature type="transmembrane region" description="Helical" evidence="5">
    <location>
        <begin position="73"/>
        <end position="93"/>
    </location>
</feature>
<evidence type="ECO:0000256" key="3">
    <source>
        <dbReference type="ARBA" id="ARBA00022989"/>
    </source>
</evidence>
<feature type="transmembrane region" description="Helical" evidence="5">
    <location>
        <begin position="6"/>
        <end position="26"/>
    </location>
</feature>
<evidence type="ECO:0000313" key="7">
    <source>
        <dbReference type="Proteomes" id="UP000823937"/>
    </source>
</evidence>
<reference evidence="6" key="1">
    <citation type="journal article" date="2021" name="PeerJ">
        <title>Extensive microbial diversity within the chicken gut microbiome revealed by metagenomics and culture.</title>
        <authorList>
            <person name="Gilroy R."/>
            <person name="Ravi A."/>
            <person name="Getino M."/>
            <person name="Pursley I."/>
            <person name="Horton D.L."/>
            <person name="Alikhan N.F."/>
            <person name="Baker D."/>
            <person name="Gharbi K."/>
            <person name="Hall N."/>
            <person name="Watson M."/>
            <person name="Adriaenssens E.M."/>
            <person name="Foster-Nyarko E."/>
            <person name="Jarju S."/>
            <person name="Secka A."/>
            <person name="Antonio M."/>
            <person name="Oren A."/>
            <person name="Chaudhuri R.R."/>
            <person name="La Ragione R."/>
            <person name="Hildebrand F."/>
            <person name="Pallen M.J."/>
        </authorList>
    </citation>
    <scope>NUCLEOTIDE SEQUENCE</scope>
    <source>
        <strain evidence="6">CHK169-2315</strain>
    </source>
</reference>
<organism evidence="6 7">
    <name type="scientific">Candidatus Pseudogracilibacillus intestinigallinarum</name>
    <dbReference type="NCBI Taxonomy" id="2838742"/>
    <lineage>
        <taxon>Bacteria</taxon>
        <taxon>Bacillati</taxon>
        <taxon>Bacillota</taxon>
        <taxon>Bacilli</taxon>
        <taxon>Bacillales</taxon>
        <taxon>Bacillaceae</taxon>
        <taxon>Pseudogracilibacillus</taxon>
    </lineage>
</organism>
<dbReference type="EMBL" id="DXHX01000056">
    <property type="protein sequence ID" value="HIV74233.1"/>
    <property type="molecule type" value="Genomic_DNA"/>
</dbReference>
<name>A0A9D1TK09_9BACI</name>
<accession>A0A9D1TK09</accession>
<protein>
    <submittedName>
        <fullName evidence="6">DoxX family protein</fullName>
    </submittedName>
</protein>
<evidence type="ECO:0000256" key="4">
    <source>
        <dbReference type="ARBA" id="ARBA00023136"/>
    </source>
</evidence>
<feature type="transmembrane region" description="Helical" evidence="5">
    <location>
        <begin position="100"/>
        <end position="119"/>
    </location>
</feature>
<evidence type="ECO:0000256" key="5">
    <source>
        <dbReference type="SAM" id="Phobius"/>
    </source>
</evidence>
<gene>
    <name evidence="6" type="ORF">H9895_04035</name>
</gene>
<evidence type="ECO:0000313" key="6">
    <source>
        <dbReference type="EMBL" id="HIV74233.1"/>
    </source>
</evidence>
<keyword evidence="4 5" id="KW-0472">Membrane</keyword>
<keyword evidence="3 5" id="KW-1133">Transmembrane helix</keyword>
<dbReference type="Proteomes" id="UP000823937">
    <property type="component" value="Unassembled WGS sequence"/>
</dbReference>
<sequence>MLEGFRLVISIVIQVLLGVGFIMFGYQKFVSPDMKEGFKYFGYGDSFRIFTGAFEIIGAIFLLVGIWMGNLALIGAIMLVLAMVGAVFTHIKIKDTVKNMMMPIVLLLLSLIVVVMNVSA</sequence>
<keyword evidence="2 5" id="KW-0812">Transmembrane</keyword>
<dbReference type="Pfam" id="PF13564">
    <property type="entry name" value="DoxX_2"/>
    <property type="match status" value="1"/>
</dbReference>
<evidence type="ECO:0000256" key="2">
    <source>
        <dbReference type="ARBA" id="ARBA00022692"/>
    </source>
</evidence>
<feature type="transmembrane region" description="Helical" evidence="5">
    <location>
        <begin position="47"/>
        <end position="67"/>
    </location>
</feature>
<comment type="caution">
    <text evidence="6">The sequence shown here is derived from an EMBL/GenBank/DDBJ whole genome shotgun (WGS) entry which is preliminary data.</text>
</comment>
<dbReference type="GO" id="GO:0016020">
    <property type="term" value="C:membrane"/>
    <property type="evidence" value="ECO:0007669"/>
    <property type="project" value="UniProtKB-SubCell"/>
</dbReference>
<comment type="subcellular location">
    <subcellularLocation>
        <location evidence="1">Membrane</location>
        <topology evidence="1">Multi-pass membrane protein</topology>
    </subcellularLocation>
</comment>
<reference evidence="6" key="2">
    <citation type="submission" date="2021-04" db="EMBL/GenBank/DDBJ databases">
        <authorList>
            <person name="Gilroy R."/>
        </authorList>
    </citation>
    <scope>NUCLEOTIDE SEQUENCE</scope>
    <source>
        <strain evidence="6">CHK169-2315</strain>
    </source>
</reference>